<accession>A0A6B3SKU1</accession>
<dbReference type="Gene3D" id="2.30.30.830">
    <property type="match status" value="1"/>
</dbReference>
<reference evidence="1 2" key="1">
    <citation type="submission" date="2020-02" db="EMBL/GenBank/DDBJ databases">
        <authorList>
            <person name="Kim M.K."/>
        </authorList>
    </citation>
    <scope>NUCLEOTIDE SEQUENCE [LARGE SCALE GENOMIC DNA]</scope>
    <source>
        <strain evidence="1 2">17J57-3</strain>
    </source>
</reference>
<protein>
    <submittedName>
        <fullName evidence="1">Pilus assembly protein PilP</fullName>
    </submittedName>
</protein>
<name>A0A6B3SKU1_9BURK</name>
<dbReference type="InterPro" id="IPR007446">
    <property type="entry name" value="PilP"/>
</dbReference>
<evidence type="ECO:0000313" key="1">
    <source>
        <dbReference type="EMBL" id="NEX61464.1"/>
    </source>
</evidence>
<sequence length="172" mass="19154">MLAALLAPVLLAGCGDSGMHDLQKWTEDERGKTPVTVEKLPEPKKFTPFVYAAKNEVDPFNAMKLSVALARAQANMPGKLKPDLDRRKEPLEAFPLDSIRMVGTLQKPGLSYALLQIDKSVYQVKVGNYIGQNFGMVTRISESEVEVKEIVRDASGEWVERPAKLELQENKK</sequence>
<dbReference type="Pfam" id="PF04351">
    <property type="entry name" value="PilP"/>
    <property type="match status" value="1"/>
</dbReference>
<comment type="caution">
    <text evidence="1">The sequence shown here is derived from an EMBL/GenBank/DDBJ whole genome shotgun (WGS) entry which is preliminary data.</text>
</comment>
<dbReference type="AlphaFoldDB" id="A0A6B3SKU1"/>
<dbReference type="PIRSF" id="PIRSF016481">
    <property type="entry name" value="Pilus_assembly_PilP"/>
    <property type="match status" value="1"/>
</dbReference>
<dbReference type="Proteomes" id="UP000482155">
    <property type="component" value="Unassembled WGS sequence"/>
</dbReference>
<dbReference type="EMBL" id="JAAIVB010000036">
    <property type="protein sequence ID" value="NEX61464.1"/>
    <property type="molecule type" value="Genomic_DNA"/>
</dbReference>
<keyword evidence="2" id="KW-1185">Reference proteome</keyword>
<evidence type="ECO:0000313" key="2">
    <source>
        <dbReference type="Proteomes" id="UP000482155"/>
    </source>
</evidence>
<gene>
    <name evidence="1" type="ORF">G3574_10265</name>
</gene>
<dbReference type="RefSeq" id="WP_163962708.1">
    <property type="nucleotide sequence ID" value="NZ_JAAIVB010000036.1"/>
</dbReference>
<organism evidence="1 2">
    <name type="scientific">Noviherbaspirillum galbum</name>
    <dbReference type="NCBI Taxonomy" id="2709383"/>
    <lineage>
        <taxon>Bacteria</taxon>
        <taxon>Pseudomonadati</taxon>
        <taxon>Pseudomonadota</taxon>
        <taxon>Betaproteobacteria</taxon>
        <taxon>Burkholderiales</taxon>
        <taxon>Oxalobacteraceae</taxon>
        <taxon>Noviherbaspirillum</taxon>
    </lineage>
</organism>
<proteinExistence type="predicted"/>